<dbReference type="Pfam" id="PF10173">
    <property type="entry name" value="Mit_KHE1"/>
    <property type="match status" value="1"/>
</dbReference>
<feature type="region of interest" description="Disordered" evidence="1">
    <location>
        <begin position="293"/>
        <end position="316"/>
    </location>
</feature>
<proteinExistence type="predicted"/>
<dbReference type="FunCoup" id="A0A1Y2FH64">
    <property type="interactions" value="16"/>
</dbReference>
<keyword evidence="4" id="KW-1185">Reference proteome</keyword>
<dbReference type="EMBL" id="MCGR01000020">
    <property type="protein sequence ID" value="ORY82947.1"/>
    <property type="molecule type" value="Genomic_DNA"/>
</dbReference>
<keyword evidence="2" id="KW-0472">Membrane</keyword>
<dbReference type="PANTHER" id="PTHR28062:SF1">
    <property type="entry name" value="TRANSMEMBRANE PROTEIN"/>
    <property type="match status" value="1"/>
</dbReference>
<accession>A0A1Y2FH64</accession>
<gene>
    <name evidence="3" type="ORF">BCR35DRAFT_303603</name>
</gene>
<dbReference type="InParanoid" id="A0A1Y2FH64"/>
<evidence type="ECO:0000313" key="4">
    <source>
        <dbReference type="Proteomes" id="UP000193467"/>
    </source>
</evidence>
<dbReference type="STRING" id="106004.A0A1Y2FH64"/>
<dbReference type="AlphaFoldDB" id="A0A1Y2FH64"/>
<comment type="caution">
    <text evidence="3">The sequence shown here is derived from an EMBL/GenBank/DDBJ whole genome shotgun (WGS) entry which is preliminary data.</text>
</comment>
<keyword evidence="2" id="KW-1133">Transmembrane helix</keyword>
<sequence length="316" mass="35150">MGALRPSAVLSFRATSPSFLKLFALPLTRPLASQGSTQPPAFLLHAKRTPAADISLKNEDGSKKDLPYVTKATIWAADNWQKLGQASEGSWKRRAYVMGDRFMDRIEFEEWALKAIDPTLAPKPWTALTQGANGVKRGGDSEKVELLFPKSLLESEQLVASLQKQLDHREPHHRAAMIKCLVGAPLTFPFAIVPIVPNFPLFYVLWRAWSHFRAWKASQYLKSLLSASQIDIIASAELDTIYGTQKNSSAPDQLLLTKEKVPKIVKAFGLSEEEAGELRRAVVQSEQRLKQVSGESAKEAKEAVESQNELDESKKQ</sequence>
<keyword evidence="2" id="KW-0812">Transmembrane</keyword>
<feature type="transmembrane region" description="Helical" evidence="2">
    <location>
        <begin position="186"/>
        <end position="206"/>
    </location>
</feature>
<dbReference type="GO" id="GO:0006813">
    <property type="term" value="P:potassium ion transport"/>
    <property type="evidence" value="ECO:0007669"/>
    <property type="project" value="TreeGrafter"/>
</dbReference>
<dbReference type="InterPro" id="IPR018786">
    <property type="entry name" value="Mit_KHE1"/>
</dbReference>
<dbReference type="GO" id="GO:1902600">
    <property type="term" value="P:proton transmembrane transport"/>
    <property type="evidence" value="ECO:0007669"/>
    <property type="project" value="TreeGrafter"/>
</dbReference>
<organism evidence="3 4">
    <name type="scientific">Leucosporidium creatinivorum</name>
    <dbReference type="NCBI Taxonomy" id="106004"/>
    <lineage>
        <taxon>Eukaryota</taxon>
        <taxon>Fungi</taxon>
        <taxon>Dikarya</taxon>
        <taxon>Basidiomycota</taxon>
        <taxon>Pucciniomycotina</taxon>
        <taxon>Microbotryomycetes</taxon>
        <taxon>Leucosporidiales</taxon>
        <taxon>Leucosporidium</taxon>
    </lineage>
</organism>
<evidence type="ECO:0000256" key="2">
    <source>
        <dbReference type="SAM" id="Phobius"/>
    </source>
</evidence>
<evidence type="ECO:0000256" key="1">
    <source>
        <dbReference type="SAM" id="MobiDB-lite"/>
    </source>
</evidence>
<reference evidence="3 4" key="1">
    <citation type="submission" date="2016-07" db="EMBL/GenBank/DDBJ databases">
        <title>Pervasive Adenine N6-methylation of Active Genes in Fungi.</title>
        <authorList>
            <consortium name="DOE Joint Genome Institute"/>
            <person name="Mondo S.J."/>
            <person name="Dannebaum R.O."/>
            <person name="Kuo R.C."/>
            <person name="Labutti K."/>
            <person name="Haridas S."/>
            <person name="Kuo A."/>
            <person name="Salamov A."/>
            <person name="Ahrendt S.R."/>
            <person name="Lipzen A."/>
            <person name="Sullivan W."/>
            <person name="Andreopoulos W.B."/>
            <person name="Clum A."/>
            <person name="Lindquist E."/>
            <person name="Daum C."/>
            <person name="Ramamoorthy G.K."/>
            <person name="Gryganskyi A."/>
            <person name="Culley D."/>
            <person name="Magnuson J.K."/>
            <person name="James T.Y."/>
            <person name="O'Malley M.A."/>
            <person name="Stajich J.E."/>
            <person name="Spatafora J.W."/>
            <person name="Visel A."/>
            <person name="Grigoriev I.V."/>
        </authorList>
    </citation>
    <scope>NUCLEOTIDE SEQUENCE [LARGE SCALE GENOMIC DNA]</scope>
    <source>
        <strain evidence="3 4">62-1032</strain>
    </source>
</reference>
<name>A0A1Y2FH64_9BASI</name>
<dbReference type="GO" id="GO:0005743">
    <property type="term" value="C:mitochondrial inner membrane"/>
    <property type="evidence" value="ECO:0007669"/>
    <property type="project" value="TreeGrafter"/>
</dbReference>
<evidence type="ECO:0000313" key="3">
    <source>
        <dbReference type="EMBL" id="ORY82947.1"/>
    </source>
</evidence>
<dbReference type="Proteomes" id="UP000193467">
    <property type="component" value="Unassembled WGS sequence"/>
</dbReference>
<protein>
    <submittedName>
        <fullName evidence="3">Mitochondrial K+-H+ exchange-related-domain-containing protein</fullName>
    </submittedName>
</protein>
<dbReference type="PANTHER" id="PTHR28062">
    <property type="entry name" value="K+-H+ EXCHANGE-LIKE PROTEIN"/>
    <property type="match status" value="1"/>
</dbReference>
<dbReference type="OrthoDB" id="5562676at2759"/>